<protein>
    <submittedName>
        <fullName evidence="1">UDP-N-acetylglucosamine--dolichyl-phosphate N-acetylglucosaminephosphotransferase</fullName>
    </submittedName>
</protein>
<reference evidence="1" key="1">
    <citation type="submission" date="2024-07" db="EMBL/GenBank/DDBJ databases">
        <title>Metagenome and Metagenome-Assembled Genomes of Archaea from a hot spring from the geothermal field of Los Azufres, Mexico.</title>
        <authorList>
            <person name="Marin-Paredes R."/>
            <person name="Martinez-Romero E."/>
            <person name="Servin-Garciduenas L.E."/>
        </authorList>
    </citation>
    <scope>NUCLEOTIDE SEQUENCE</scope>
</reference>
<evidence type="ECO:0000313" key="2">
    <source>
        <dbReference type="Proteomes" id="UP000033636"/>
    </source>
</evidence>
<name>A0ACC6UYY2_9CREN</name>
<dbReference type="Proteomes" id="UP000033636">
    <property type="component" value="Unassembled WGS sequence"/>
</dbReference>
<dbReference type="EMBL" id="JZWT02000004">
    <property type="protein sequence ID" value="MFB6490028.1"/>
    <property type="molecule type" value="Genomic_DNA"/>
</dbReference>
<gene>
    <name evidence="1" type="ORF">TU35_002070</name>
</gene>
<comment type="caution">
    <text evidence="1">The sequence shown here is derived from an EMBL/GenBank/DDBJ whole genome shotgun (WGS) entry which is preliminary data.</text>
</comment>
<organism evidence="1 2">
    <name type="scientific">Thermoproteus sp. AZ2</name>
    <dbReference type="NCBI Taxonomy" id="1609232"/>
    <lineage>
        <taxon>Archaea</taxon>
        <taxon>Thermoproteota</taxon>
        <taxon>Thermoprotei</taxon>
        <taxon>Thermoproteales</taxon>
        <taxon>Thermoproteaceae</taxon>
        <taxon>Thermoproteus</taxon>
    </lineage>
</organism>
<evidence type="ECO:0000313" key="1">
    <source>
        <dbReference type="EMBL" id="MFB6490028.1"/>
    </source>
</evidence>
<sequence>MIEPLALIAAFIAGASLGPWWLGYQKRKGVVSLDVYKGRPNVPKAGGLIALVAGLVGLSALSTADLKLALAIPVIFVIGLVGLLDDLFDLNEYVRVAVPLLAAVALYFLVRLKMTLPFMGTFYSPAWLAVLAIPVVTNAYNMLDPVNGFLPLSNALIGASLAISAYLRGEITAAYAFGVHVAASLALYLYNRYPAKAFNGNVGSYFLGAEASVLAAVYNMVPQLVFASMPYIVNGILIVFSARGIKGRGKIDRPTYLSEGRVNQNCDSSVLSLVRLLVADGPLDEYSIFKGLTILTLITSALSIAI</sequence>
<proteinExistence type="predicted"/>
<accession>A0ACC6UYY2</accession>